<dbReference type="Proteomes" id="UP001216638">
    <property type="component" value="Chromosome 3"/>
</dbReference>
<keyword evidence="1" id="KW-1133">Transmembrane helix</keyword>
<reference evidence="2" key="1">
    <citation type="submission" date="2023-03" db="EMBL/GenBank/DDBJ databases">
        <title>Mating type loci evolution in Malassezia.</title>
        <authorList>
            <person name="Coelho M.A."/>
        </authorList>
    </citation>
    <scope>NUCLEOTIDE SEQUENCE</scope>
    <source>
        <strain evidence="2">CBS 14135</strain>
    </source>
</reference>
<dbReference type="PANTHER" id="PTHR28297">
    <property type="entry name" value="FUNGAL PROTEIN"/>
    <property type="match status" value="1"/>
</dbReference>
<protein>
    <submittedName>
        <fullName evidence="2">Uncharacterized protein</fullName>
    </submittedName>
</protein>
<sequence>MNGPEDGLYVPKDEPVTLGAPSRSTGVVTKHKSSWKDWSVFPMTRYQLFYVIVLNSVGAAILSGAANFGVACAMYRTATKPIRIWPLEENTIAGDMGVTVIIQQLVTMIITSSLCNHDVRHGVPPLERPWPPLLHFPANPTPKGNYLGTDHPKVVARYGHVPMGNAEGRGRFAQFCLWFVRAMCTGSERNAFLLRGLTFRQRFERLLWTAAQGLWIAALTFWWYWPIGIAIVAPIWEHDDMRGTWTPTFIKLVFGGLMGLLTNPFIALLTLGAEYNVRRSHPDLPLWSDDARNQRIAQNPDEHASVLRQVTV</sequence>
<dbReference type="InterPro" id="IPR018852">
    <property type="entry name" value="DUF2456"/>
</dbReference>
<feature type="transmembrane region" description="Helical" evidence="1">
    <location>
        <begin position="48"/>
        <end position="75"/>
    </location>
</feature>
<feature type="transmembrane region" description="Helical" evidence="1">
    <location>
        <begin position="248"/>
        <end position="271"/>
    </location>
</feature>
<evidence type="ECO:0000313" key="3">
    <source>
        <dbReference type="Proteomes" id="UP001216638"/>
    </source>
</evidence>
<name>A0AAF0DY26_9BASI</name>
<dbReference type="AlphaFoldDB" id="A0AAF0DY26"/>
<dbReference type="PANTHER" id="PTHR28297:SF1">
    <property type="entry name" value="FUNGAL PROTEIN"/>
    <property type="match status" value="1"/>
</dbReference>
<proteinExistence type="predicted"/>
<feature type="transmembrane region" description="Helical" evidence="1">
    <location>
        <begin position="206"/>
        <end position="236"/>
    </location>
</feature>
<gene>
    <name evidence="2" type="ORF">MBRA1_002755</name>
</gene>
<dbReference type="Pfam" id="PF10445">
    <property type="entry name" value="DUF2456"/>
    <property type="match status" value="1"/>
</dbReference>
<accession>A0AAF0DY26</accession>
<dbReference type="EMBL" id="CP119953">
    <property type="protein sequence ID" value="WFC96099.1"/>
    <property type="molecule type" value="Genomic_DNA"/>
</dbReference>
<keyword evidence="1" id="KW-0472">Membrane</keyword>
<evidence type="ECO:0000256" key="1">
    <source>
        <dbReference type="SAM" id="Phobius"/>
    </source>
</evidence>
<keyword evidence="1" id="KW-0812">Transmembrane</keyword>
<keyword evidence="3" id="KW-1185">Reference proteome</keyword>
<evidence type="ECO:0000313" key="2">
    <source>
        <dbReference type="EMBL" id="WFC96099.1"/>
    </source>
</evidence>
<organism evidence="2 3">
    <name type="scientific">Malassezia brasiliensis</name>
    <dbReference type="NCBI Taxonomy" id="1821822"/>
    <lineage>
        <taxon>Eukaryota</taxon>
        <taxon>Fungi</taxon>
        <taxon>Dikarya</taxon>
        <taxon>Basidiomycota</taxon>
        <taxon>Ustilaginomycotina</taxon>
        <taxon>Malasseziomycetes</taxon>
        <taxon>Malasseziales</taxon>
        <taxon>Malasseziaceae</taxon>
        <taxon>Malassezia</taxon>
    </lineage>
</organism>